<sequence length="95" mass="11173">MQLGSIFGRLVLDRWYKTTLGGKFERDRLFDKVLFTQYVSINENMIVQDMKITFIRPVLRCPAFIRVLTGNCGSDFIRMLIETSGHLSFSIEWYQ</sequence>
<protein>
    <submittedName>
        <fullName evidence="1">Uncharacterized protein</fullName>
    </submittedName>
</protein>
<comment type="caution">
    <text evidence="1">The sequence shown here is derived from an EMBL/GenBank/DDBJ whole genome shotgun (WGS) entry which is preliminary data.</text>
</comment>
<accession>A0AAV4TK87</accession>
<dbReference type="AlphaFoldDB" id="A0AAV4TK87"/>
<evidence type="ECO:0000313" key="1">
    <source>
        <dbReference type="EMBL" id="GIY45594.1"/>
    </source>
</evidence>
<gene>
    <name evidence="1" type="ORF">CEXT_270301</name>
</gene>
<keyword evidence="2" id="KW-1185">Reference proteome</keyword>
<organism evidence="1 2">
    <name type="scientific">Caerostris extrusa</name>
    <name type="common">Bark spider</name>
    <name type="synonym">Caerostris bankana</name>
    <dbReference type="NCBI Taxonomy" id="172846"/>
    <lineage>
        <taxon>Eukaryota</taxon>
        <taxon>Metazoa</taxon>
        <taxon>Ecdysozoa</taxon>
        <taxon>Arthropoda</taxon>
        <taxon>Chelicerata</taxon>
        <taxon>Arachnida</taxon>
        <taxon>Araneae</taxon>
        <taxon>Araneomorphae</taxon>
        <taxon>Entelegynae</taxon>
        <taxon>Araneoidea</taxon>
        <taxon>Araneidae</taxon>
        <taxon>Caerostris</taxon>
    </lineage>
</organism>
<proteinExistence type="predicted"/>
<dbReference type="Proteomes" id="UP001054945">
    <property type="component" value="Unassembled WGS sequence"/>
</dbReference>
<reference evidence="1 2" key="1">
    <citation type="submission" date="2021-06" db="EMBL/GenBank/DDBJ databases">
        <title>Caerostris extrusa draft genome.</title>
        <authorList>
            <person name="Kono N."/>
            <person name="Arakawa K."/>
        </authorList>
    </citation>
    <scope>NUCLEOTIDE SEQUENCE [LARGE SCALE GENOMIC DNA]</scope>
</reference>
<name>A0AAV4TK87_CAEEX</name>
<evidence type="ECO:0000313" key="2">
    <source>
        <dbReference type="Proteomes" id="UP001054945"/>
    </source>
</evidence>
<dbReference type="EMBL" id="BPLR01011293">
    <property type="protein sequence ID" value="GIY45594.1"/>
    <property type="molecule type" value="Genomic_DNA"/>
</dbReference>